<sequence length="1718" mass="176619">MESVFCCFRSKFVPLVEFGQGCSSSQGAQSQDFLDVLQDANKAADWKGGGYDWMQRCMLQLDVASRLLHASIRLYISREDGKYELLLVSTSGVQSAALPGPAVECRGDNPITLKPAAMPEGKGISARRNQTANQLDIDSSFFELKCNDAKRGSRVQYLSSGNANAKSIALVPLSSGADRIGLLMLTPEGHSKRRPAGANAPGNGHIRATEDEQGNNDSSSDFLRRREQQLGRLGIALSLALTPDLPSLRCLANSLGRLSAAASLRETLAELCDVVSYHVRQRFLLEPVVRAALVADADATTAFMLGLSGAPYGCHYSPSRHVGQPPTPHQAPQQLPMPLTPPSQSLQQQPFPPLLPTPQQERQQGLASIPDDAPPNALPTFLLRDLTTTPWDPTSQNTPPKSSTETGGDTHAASGPTSIAHGVATVPQPSSGRSPPPLPQGCSSEAEASVLGFEGFPPECSDTAAAAVRDLQPQLLHQHHQHHQHHQPLRLLSPGCVATACEAAGGSLVARPFQLSYSLLLRLQMQQPRMYGIAVQDCARFVQDVNQPSRDVCLLMGSSSSLPPVSQLASVPADSSGQPGSLYGCRSCTEPTAAAAAAAAGYGNGGAVKSLVLVGIDAGDGVTLGFYVCLPHRLPGQLVEAVKDSCQNLLNRPLPVVSSTAGAGGGGGGGGSGSYAGASLADSAPPGGAVLHKPTRAKPFASSPATRSLLAPLEPLDGSGGGGGRRGGSGEGAVSLGGGGIGSSPDMPFHNLSISSRSRSATIIRRCFRTVIGLTGGDVSCGGGGGGGGSGSYAGASLADSAPPGGAVLHKPTRAKPFASSPATRSLLAPLEPLDGSGGGGGRRGGSGEGAVSLGGGGIGSSPDMPFHNLSISSRSRPNVDASLCDGGSASAGDLLVQMTATETAAAAAAAGVHANTAADTDLFRDLLTSRQFASGPQPVVASDQQAEVIRRAASVIVICDVGTEPLSSCQQQLGALVTSVRDSITTAAANAANAAAAAMAAAAVGGGAFLSLPDTASRPLQSVAAHLRGGADGAGSTATPVIADGCNALVGVTRHTAPGYQGGWGHSHTTGITSAAATGAATATAAAIAAGFGLGAAPAGRTATTTTTITSPAALLPPSQPPHQQMSMYGIDSEDADVADLQLVAKLGQGGGGSVFLGQMAGGLEVTVKLLELPSGFNVEDFVDQLLAWPAAEPRQQARCGGMLRENFNLQRHATAAAATAAGFGGSVGTLPKGIRAGGAAPALGVSSSGNTNFGAVLAAEAVRQQVRAQRSLLQSATELAMLTSISHPNIVQVYGTYNNVVLVTCTTPDGGTPVYQLRHHWEVLQEEKLMGPSCESSTGTVYDNTRAEYSRVCSAVCMTFCDLGSLYTALTQGAFPNRMGAVAATEAMTHGSDQRVMAVTSAALPAMSSAAVTAVNPNISEDSGVHILAHMRSVYLTLLEVALALRYLHGRNILHRDLKPGNILLKSRNPTRGDPRGFTTKLADFGLALVMMEEEKDDKDSVHRHQQSVHRRQQHPQQHCYHRQQSMPAEGGGGGGGGGGGLGFVPTGSCLGPRGPLANTGRRYAVQDQACGTVDHMSPEALRGNGSRLTAASDVYSFGVVMLEVVTGARRPFGTLPSDRISRLVMAGTRPLFPAWVPAQYRSLAESCWSHNPHLRPSAAQLVVAIRDQLNNNYPPQPPQQPQQQPQPPPSTAANVAVAATKTSRALAKPGGGVSN</sequence>
<reference evidence="3 4" key="1">
    <citation type="journal article" date="2010" name="Science">
        <title>Genomic analysis of organismal complexity in the multicellular green alga Volvox carteri.</title>
        <authorList>
            <person name="Prochnik S.E."/>
            <person name="Umen J."/>
            <person name="Nedelcu A.M."/>
            <person name="Hallmann A."/>
            <person name="Miller S.M."/>
            <person name="Nishii I."/>
            <person name="Ferris P."/>
            <person name="Kuo A."/>
            <person name="Mitros T."/>
            <person name="Fritz-Laylin L.K."/>
            <person name="Hellsten U."/>
            <person name="Chapman J."/>
            <person name="Simakov O."/>
            <person name="Rensing S.A."/>
            <person name="Terry A."/>
            <person name="Pangilinan J."/>
            <person name="Kapitonov V."/>
            <person name="Jurka J."/>
            <person name="Salamov A."/>
            <person name="Shapiro H."/>
            <person name="Schmutz J."/>
            <person name="Grimwood J."/>
            <person name="Lindquist E."/>
            <person name="Lucas S."/>
            <person name="Grigoriev I.V."/>
            <person name="Schmitt R."/>
            <person name="Kirk D."/>
            <person name="Rokhsar D.S."/>
        </authorList>
    </citation>
    <scope>NUCLEOTIDE SEQUENCE [LARGE SCALE GENOMIC DNA]</scope>
    <source>
        <strain evidence="4">f. Nagariensis / Eve</strain>
    </source>
</reference>
<feature type="region of interest" description="Disordered" evidence="1">
    <location>
        <begin position="1498"/>
        <end position="1542"/>
    </location>
</feature>
<dbReference type="InterPro" id="IPR051681">
    <property type="entry name" value="Ser/Thr_Kinases-Pseudokinases"/>
</dbReference>
<evidence type="ECO:0000259" key="2">
    <source>
        <dbReference type="PROSITE" id="PS50011"/>
    </source>
</evidence>
<dbReference type="Pfam" id="PF00069">
    <property type="entry name" value="Pkinase"/>
    <property type="match status" value="1"/>
</dbReference>
<dbReference type="RefSeq" id="XP_002954386.1">
    <property type="nucleotide sequence ID" value="XM_002954340.1"/>
</dbReference>
<dbReference type="GeneID" id="9624601"/>
<feature type="compositionally biased region" description="Polar residues" evidence="1">
    <location>
        <begin position="386"/>
        <end position="407"/>
    </location>
</feature>
<dbReference type="eggNOG" id="KOG0200">
    <property type="taxonomic scope" value="Eukaryota"/>
</dbReference>
<dbReference type="OrthoDB" id="4062651at2759"/>
<dbReference type="Gene3D" id="1.10.510.10">
    <property type="entry name" value="Transferase(Phosphotransferase) domain 1"/>
    <property type="match status" value="1"/>
</dbReference>
<accession>D8U714</accession>
<dbReference type="EMBL" id="GL378363">
    <property type="protein sequence ID" value="EFJ44536.1"/>
    <property type="molecule type" value="Genomic_DNA"/>
</dbReference>
<feature type="compositionally biased region" description="Gly residues" evidence="1">
    <location>
        <begin position="718"/>
        <end position="742"/>
    </location>
</feature>
<feature type="region of interest" description="Disordered" evidence="1">
    <location>
        <begin position="188"/>
        <end position="221"/>
    </location>
</feature>
<feature type="region of interest" description="Disordered" evidence="1">
    <location>
        <begin position="816"/>
        <end position="873"/>
    </location>
</feature>
<dbReference type="KEGG" id="vcn:VOLCADRAFT_95261"/>
<protein>
    <recommendedName>
        <fullName evidence="2">Protein kinase domain-containing protein</fullName>
    </recommendedName>
</protein>
<dbReference type="PROSITE" id="PS50011">
    <property type="entry name" value="PROTEIN_KINASE_DOM"/>
    <property type="match status" value="1"/>
</dbReference>
<dbReference type="InterPro" id="IPR011009">
    <property type="entry name" value="Kinase-like_dom_sf"/>
</dbReference>
<dbReference type="PANTHER" id="PTHR44329:SF214">
    <property type="entry name" value="PROTEIN KINASE DOMAIN-CONTAINING PROTEIN"/>
    <property type="match status" value="1"/>
</dbReference>
<dbReference type="STRING" id="3068.D8U714"/>
<keyword evidence="4" id="KW-1185">Reference proteome</keyword>
<dbReference type="InParanoid" id="D8U714"/>
<feature type="region of interest" description="Disordered" evidence="1">
    <location>
        <begin position="686"/>
        <end position="745"/>
    </location>
</feature>
<dbReference type="Proteomes" id="UP000001058">
    <property type="component" value="Unassembled WGS sequence"/>
</dbReference>
<feature type="region of interest" description="Disordered" evidence="1">
    <location>
        <begin position="318"/>
        <end position="445"/>
    </location>
</feature>
<feature type="compositionally biased region" description="Low complexity" evidence="1">
    <location>
        <begin position="332"/>
        <end position="349"/>
    </location>
</feature>
<feature type="domain" description="Protein kinase" evidence="2">
    <location>
        <begin position="1142"/>
        <end position="1672"/>
    </location>
</feature>
<evidence type="ECO:0000313" key="4">
    <source>
        <dbReference type="Proteomes" id="UP000001058"/>
    </source>
</evidence>
<gene>
    <name evidence="3" type="ORF">VOLCADRAFT_95261</name>
</gene>
<feature type="compositionally biased region" description="Basic residues" evidence="1">
    <location>
        <begin position="1506"/>
        <end position="1516"/>
    </location>
</feature>
<feature type="region of interest" description="Disordered" evidence="1">
    <location>
        <begin position="1672"/>
        <end position="1700"/>
    </location>
</feature>
<dbReference type="SMART" id="SM00220">
    <property type="entry name" value="S_TKc"/>
    <property type="match status" value="1"/>
</dbReference>
<evidence type="ECO:0000313" key="3">
    <source>
        <dbReference type="EMBL" id="EFJ44536.1"/>
    </source>
</evidence>
<dbReference type="SUPFAM" id="SSF56112">
    <property type="entry name" value="Protein kinase-like (PK-like)"/>
    <property type="match status" value="1"/>
</dbReference>
<dbReference type="InterPro" id="IPR001245">
    <property type="entry name" value="Ser-Thr/Tyr_kinase_cat_dom"/>
</dbReference>
<proteinExistence type="predicted"/>
<name>D8U714_VOLCA</name>
<feature type="compositionally biased region" description="Gly residues" evidence="1">
    <location>
        <begin position="836"/>
        <end position="860"/>
    </location>
</feature>
<feature type="compositionally biased region" description="Low complexity" evidence="1">
    <location>
        <begin position="1517"/>
        <end position="1527"/>
    </location>
</feature>
<dbReference type="PROSITE" id="PS00108">
    <property type="entry name" value="PROTEIN_KINASE_ST"/>
    <property type="match status" value="1"/>
</dbReference>
<dbReference type="GO" id="GO:0005524">
    <property type="term" value="F:ATP binding"/>
    <property type="evidence" value="ECO:0007669"/>
    <property type="project" value="InterPro"/>
</dbReference>
<dbReference type="GO" id="GO:0004674">
    <property type="term" value="F:protein serine/threonine kinase activity"/>
    <property type="evidence" value="ECO:0007669"/>
    <property type="project" value="TreeGrafter"/>
</dbReference>
<feature type="compositionally biased region" description="Pro residues" evidence="1">
    <location>
        <begin position="1677"/>
        <end position="1693"/>
    </location>
</feature>
<dbReference type="Pfam" id="PF07714">
    <property type="entry name" value="PK_Tyr_Ser-Thr"/>
    <property type="match status" value="1"/>
</dbReference>
<feature type="compositionally biased region" description="Gly residues" evidence="1">
    <location>
        <begin position="1532"/>
        <end position="1542"/>
    </location>
</feature>
<organism evidence="4">
    <name type="scientific">Volvox carteri f. nagariensis</name>
    <dbReference type="NCBI Taxonomy" id="3068"/>
    <lineage>
        <taxon>Eukaryota</taxon>
        <taxon>Viridiplantae</taxon>
        <taxon>Chlorophyta</taxon>
        <taxon>core chlorophytes</taxon>
        <taxon>Chlorophyceae</taxon>
        <taxon>CS clade</taxon>
        <taxon>Chlamydomonadales</taxon>
        <taxon>Volvocaceae</taxon>
        <taxon>Volvox</taxon>
    </lineage>
</organism>
<evidence type="ECO:0000256" key="1">
    <source>
        <dbReference type="SAM" id="MobiDB-lite"/>
    </source>
</evidence>
<dbReference type="PANTHER" id="PTHR44329">
    <property type="entry name" value="SERINE/THREONINE-PROTEIN KINASE TNNI3K-RELATED"/>
    <property type="match status" value="1"/>
</dbReference>
<dbReference type="InterPro" id="IPR000719">
    <property type="entry name" value="Prot_kinase_dom"/>
</dbReference>
<dbReference type="InterPro" id="IPR008271">
    <property type="entry name" value="Ser/Thr_kinase_AS"/>
</dbReference>